<keyword evidence="3" id="KW-0808">Transferase</keyword>
<evidence type="ECO:0000313" key="3">
    <source>
        <dbReference type="EMBL" id="EFV29917.1"/>
    </source>
</evidence>
<accession>E5WYZ2</accession>
<dbReference type="InterPro" id="IPR001296">
    <property type="entry name" value="Glyco_trans_1"/>
</dbReference>
<evidence type="ECO:0000259" key="2">
    <source>
        <dbReference type="Pfam" id="PF13439"/>
    </source>
</evidence>
<dbReference type="HOGENOM" id="CLU_009583_2_1_10"/>
<dbReference type="EMBL" id="ACWG01000021">
    <property type="protein sequence ID" value="EFV29917.1"/>
    <property type="molecule type" value="Genomic_DNA"/>
</dbReference>
<evidence type="ECO:0000259" key="1">
    <source>
        <dbReference type="Pfam" id="PF00534"/>
    </source>
</evidence>
<protein>
    <submittedName>
        <fullName evidence="3">Glycosyl transferase group 1</fullName>
    </submittedName>
</protein>
<dbReference type="Proteomes" id="UP000003246">
    <property type="component" value="Unassembled WGS sequence"/>
</dbReference>
<proteinExistence type="predicted"/>
<name>E5WYZ2_9BACE</name>
<organism evidence="3 4">
    <name type="scientific">Bacteroides eggerthii 1_2_48FAA</name>
    <dbReference type="NCBI Taxonomy" id="665953"/>
    <lineage>
        <taxon>Bacteria</taxon>
        <taxon>Pseudomonadati</taxon>
        <taxon>Bacteroidota</taxon>
        <taxon>Bacteroidia</taxon>
        <taxon>Bacteroidales</taxon>
        <taxon>Bacteroidaceae</taxon>
        <taxon>Bacteroides</taxon>
    </lineage>
</organism>
<dbReference type="Gene3D" id="3.40.50.2000">
    <property type="entry name" value="Glycogen Phosphorylase B"/>
    <property type="match status" value="2"/>
</dbReference>
<reference evidence="3 4" key="1">
    <citation type="submission" date="2010-10" db="EMBL/GenBank/DDBJ databases">
        <title>The Genome Sequence of Bacteroides eggerthii strain 1_2_48FAA.</title>
        <authorList>
            <consortium name="The Broad Institute Genome Sequencing Platform"/>
            <person name="Ward D."/>
            <person name="Earl A."/>
            <person name="Feldgarden M."/>
            <person name="Young S.K."/>
            <person name="Gargeya S."/>
            <person name="Zeng Q."/>
            <person name="Alvarado L."/>
            <person name="Berlin A."/>
            <person name="Bochicchio J."/>
            <person name="Chapman S.B."/>
            <person name="Chen Z."/>
            <person name="Freedman E."/>
            <person name="Gellesch M."/>
            <person name="Goldberg J."/>
            <person name="Griggs A."/>
            <person name="Gujja S."/>
            <person name="Heilman E."/>
            <person name="Heiman D."/>
            <person name="Howarth C."/>
            <person name="Mehta T."/>
            <person name="Neiman D."/>
            <person name="Pearson M."/>
            <person name="Roberts A."/>
            <person name="Saif S."/>
            <person name="Shea T."/>
            <person name="Shenoy N."/>
            <person name="Sisk P."/>
            <person name="Stolte C."/>
            <person name="Sykes S."/>
            <person name="White J."/>
            <person name="Yandava C."/>
            <person name="Allen-Vercoe E."/>
            <person name="Ambrose C."/>
            <person name="Strauss J."/>
            <person name="Daigneault M."/>
            <person name="Haas B."/>
            <person name="Nusbaum C."/>
            <person name="Birren B."/>
        </authorList>
    </citation>
    <scope>NUCLEOTIDE SEQUENCE [LARGE SCALE GENOMIC DNA]</scope>
    <source>
        <strain evidence="3 4">1_2_48FAA</strain>
    </source>
</reference>
<sequence>MRILHVGKFYPVMGGIEKMMVDIVSGMSDCKGIYCDMLCASVNHHSFVVPIGAGSRIICTSTWFKVFATMFSPMMGVVLRKIKKDYDIIHIHHPDPMAALALWISGYKGKVILHWHSDILKQRLTLRLYAPLQQWLIGRADVIVGTSPVYLCESPFLQSERLKKVCIPIGISPLLPDTGKVTEIRREYAGKKLIFSLGRLVEYKGFEYLIEAAALLPDEYLILIGGNGPLKQKLEELIEARQLHSKVKLLGRVSDENLSGYFGACDLYVMSSIWKTEAFGIVQIEAMSCGKPVVATKIKGSGVSWVNKDGVSGINVEPESAMEIADAIVRILSDEERYKVFSHAAKERYETLFRKERMIEKCVDLYKNVVKS</sequence>
<gene>
    <name evidence="3" type="ORF">HMPREF1016_01897</name>
</gene>
<dbReference type="Pfam" id="PF13439">
    <property type="entry name" value="Glyco_transf_4"/>
    <property type="match status" value="1"/>
</dbReference>
<dbReference type="RefSeq" id="WP_004294059.1">
    <property type="nucleotide sequence ID" value="NZ_AKBX01000005.1"/>
</dbReference>
<dbReference type="Pfam" id="PF00534">
    <property type="entry name" value="Glycos_transf_1"/>
    <property type="match status" value="1"/>
</dbReference>
<dbReference type="AlphaFoldDB" id="E5WYZ2"/>
<feature type="domain" description="Glycosyl transferase family 1" evidence="1">
    <location>
        <begin position="186"/>
        <end position="348"/>
    </location>
</feature>
<evidence type="ECO:0000313" key="4">
    <source>
        <dbReference type="Proteomes" id="UP000003246"/>
    </source>
</evidence>
<feature type="domain" description="Glycosyltransferase subfamily 4-like N-terminal" evidence="2">
    <location>
        <begin position="13"/>
        <end position="148"/>
    </location>
</feature>
<comment type="caution">
    <text evidence="3">The sequence shown here is derived from an EMBL/GenBank/DDBJ whole genome shotgun (WGS) entry which is preliminary data.</text>
</comment>
<dbReference type="SUPFAM" id="SSF53756">
    <property type="entry name" value="UDP-Glycosyltransferase/glycogen phosphorylase"/>
    <property type="match status" value="1"/>
</dbReference>
<dbReference type="InterPro" id="IPR028098">
    <property type="entry name" value="Glyco_trans_4-like_N"/>
</dbReference>
<dbReference type="GO" id="GO:0016757">
    <property type="term" value="F:glycosyltransferase activity"/>
    <property type="evidence" value="ECO:0007669"/>
    <property type="project" value="InterPro"/>
</dbReference>
<dbReference type="InterPro" id="IPR050194">
    <property type="entry name" value="Glycosyltransferase_grp1"/>
</dbReference>
<dbReference type="PANTHER" id="PTHR45947:SF3">
    <property type="entry name" value="SULFOQUINOVOSYL TRANSFERASE SQD2"/>
    <property type="match status" value="1"/>
</dbReference>
<dbReference type="PANTHER" id="PTHR45947">
    <property type="entry name" value="SULFOQUINOVOSYL TRANSFERASE SQD2"/>
    <property type="match status" value="1"/>
</dbReference>